<dbReference type="InterPro" id="IPR001559">
    <property type="entry name" value="Phosphotriesterase"/>
</dbReference>
<dbReference type="PIRSF" id="PIRSF016839">
    <property type="entry name" value="PhP"/>
    <property type="match status" value="1"/>
</dbReference>
<dbReference type="AlphaFoldDB" id="A0A1H7PR20"/>
<keyword evidence="1 4" id="KW-0479">Metal-binding</keyword>
<evidence type="ECO:0000256" key="4">
    <source>
        <dbReference type="PIRSR" id="PIRSR601559-51"/>
    </source>
</evidence>
<comment type="similarity">
    <text evidence="5">Belongs to the metallo-dependent hydrolases superfamily. Phosphotriesterase family.</text>
</comment>
<dbReference type="Gene3D" id="3.20.20.140">
    <property type="entry name" value="Metal-dependent hydrolases"/>
    <property type="match status" value="1"/>
</dbReference>
<dbReference type="eggNOG" id="COG1735">
    <property type="taxonomic scope" value="Bacteria"/>
</dbReference>
<evidence type="ECO:0000256" key="3">
    <source>
        <dbReference type="PIRSR" id="PIRSR601559-50"/>
    </source>
</evidence>
<reference evidence="7" key="1">
    <citation type="submission" date="2016-10" db="EMBL/GenBank/DDBJ databases">
        <authorList>
            <person name="Varghese N."/>
        </authorList>
    </citation>
    <scope>NUCLEOTIDE SEQUENCE [LARGE SCALE GENOMIC DNA]</scope>
    <source>
        <strain evidence="7">DSM 45096 / BCRC 16803 / CGMCC 4.1857 / CIP 109030 / JCM 12277 / KCTC 19219 / NBRC 100920 / 33214</strain>
    </source>
</reference>
<comment type="cofactor">
    <cofactor evidence="4">
        <name>a divalent metal cation</name>
        <dbReference type="ChEBI" id="CHEBI:60240"/>
    </cofactor>
    <text evidence="4">Binds 2 divalent metal cations per subunit.</text>
</comment>
<dbReference type="Proteomes" id="UP000183015">
    <property type="component" value="Unassembled WGS sequence"/>
</dbReference>
<dbReference type="Pfam" id="PF02126">
    <property type="entry name" value="PTE"/>
    <property type="match status" value="1"/>
</dbReference>
<dbReference type="GO" id="GO:0008270">
    <property type="term" value="F:zinc ion binding"/>
    <property type="evidence" value="ECO:0007669"/>
    <property type="project" value="InterPro"/>
</dbReference>
<feature type="binding site" evidence="4">
    <location>
        <position position="191"/>
    </location>
    <ligand>
        <name>Zn(2+)</name>
        <dbReference type="ChEBI" id="CHEBI:29105"/>
        <label>2</label>
    </ligand>
</feature>
<feature type="binding site" evidence="4">
    <location>
        <position position="162"/>
    </location>
    <ligand>
        <name>Zn(2+)</name>
        <dbReference type="ChEBI" id="CHEBI:29105"/>
        <label>2</label>
    </ligand>
</feature>
<dbReference type="SUPFAM" id="SSF51556">
    <property type="entry name" value="Metallo-dependent hydrolases"/>
    <property type="match status" value="1"/>
</dbReference>
<keyword evidence="7" id="KW-1185">Reference proteome</keyword>
<dbReference type="PANTHER" id="PTHR10819">
    <property type="entry name" value="PHOSPHOTRIESTERASE-RELATED"/>
    <property type="match status" value="1"/>
</dbReference>
<evidence type="ECO:0000313" key="7">
    <source>
        <dbReference type="Proteomes" id="UP000183015"/>
    </source>
</evidence>
<dbReference type="EMBL" id="FOAZ01000008">
    <property type="protein sequence ID" value="SEL38049.1"/>
    <property type="molecule type" value="Genomic_DNA"/>
</dbReference>
<organism evidence="6 7">
    <name type="scientific">Streptacidiphilus jiangxiensis</name>
    <dbReference type="NCBI Taxonomy" id="235985"/>
    <lineage>
        <taxon>Bacteria</taxon>
        <taxon>Bacillati</taxon>
        <taxon>Actinomycetota</taxon>
        <taxon>Actinomycetes</taxon>
        <taxon>Kitasatosporales</taxon>
        <taxon>Streptomycetaceae</taxon>
        <taxon>Streptacidiphilus</taxon>
    </lineage>
</organism>
<feature type="binding site" description="via carbamate group" evidence="4">
    <location>
        <position position="129"/>
    </location>
    <ligand>
        <name>Zn(2+)</name>
        <dbReference type="ChEBI" id="CHEBI:29105"/>
        <label>1</label>
    </ligand>
</feature>
<feature type="binding site" evidence="4">
    <location>
        <position position="248"/>
    </location>
    <ligand>
        <name>Zn(2+)</name>
        <dbReference type="ChEBI" id="CHEBI:29105"/>
        <label>1</label>
    </ligand>
</feature>
<protein>
    <submittedName>
        <fullName evidence="6">Phosphotriesterase-related protein</fullName>
    </submittedName>
</protein>
<feature type="binding site" evidence="4">
    <location>
        <position position="20"/>
    </location>
    <ligand>
        <name>Zn(2+)</name>
        <dbReference type="ChEBI" id="CHEBI:29105"/>
        <label>1</label>
    </ligand>
</feature>
<sequence length="316" mass="33083">MVRTVLGDVAATELGRVDAHDHLFLRSPALPGEELDDAAAAQAELAEFARLGGGTLVQWTPYGLGRGAVDLPRLSRDAGVHIVAATGLHQARHYPPGVVEALAGPALAELFVRELTEGIVPGVRAGMIKVAGAYHGLDAHARWTMRAAAEAHHASGATIGVHLEHGSSGPEVASLLCDELGVAPTSVILGHLNRFPDDRALRELAATGCFLGFEGPSRAHHATDWRLFDALASLIDAGRTDQLLLGGDTVVASGRATTGEGPGAPYLPRVLWPRLRREFGADAEVAITITNAASAVANAQGRGELRDKPLEPMVPQ</sequence>
<feature type="binding site" evidence="4">
    <location>
        <position position="22"/>
    </location>
    <ligand>
        <name>Zn(2+)</name>
        <dbReference type="ChEBI" id="CHEBI:29105"/>
        <label>1</label>
    </ligand>
</feature>
<dbReference type="STRING" id="235985.SAMN05414137_10873"/>
<evidence type="ECO:0000256" key="2">
    <source>
        <dbReference type="ARBA" id="ARBA00022801"/>
    </source>
</evidence>
<proteinExistence type="inferred from homology"/>
<keyword evidence="2" id="KW-0378">Hydrolase</keyword>
<name>A0A1H7PR20_STRJI</name>
<gene>
    <name evidence="6" type="ORF">SAMN05414137_10873</name>
</gene>
<dbReference type="PROSITE" id="PS51347">
    <property type="entry name" value="PHOSPHOTRIESTERASE_2"/>
    <property type="match status" value="1"/>
</dbReference>
<evidence type="ECO:0000256" key="5">
    <source>
        <dbReference type="PROSITE-ProRule" id="PRU00679"/>
    </source>
</evidence>
<feature type="modified residue" description="N6-carboxylysine" evidence="3 5">
    <location>
        <position position="129"/>
    </location>
</feature>
<evidence type="ECO:0000313" key="6">
    <source>
        <dbReference type="EMBL" id="SEL38049.1"/>
    </source>
</evidence>
<dbReference type="PANTHER" id="PTHR10819:SF3">
    <property type="entry name" value="PHOSPHOTRIESTERASE-RELATED PROTEIN"/>
    <property type="match status" value="1"/>
</dbReference>
<dbReference type="GO" id="GO:0016787">
    <property type="term" value="F:hydrolase activity"/>
    <property type="evidence" value="ECO:0007669"/>
    <property type="project" value="UniProtKB-KW"/>
</dbReference>
<accession>A0A1H7PR20</accession>
<evidence type="ECO:0000256" key="1">
    <source>
        <dbReference type="ARBA" id="ARBA00022723"/>
    </source>
</evidence>
<feature type="binding site" description="via carbamate group" evidence="4">
    <location>
        <position position="129"/>
    </location>
    <ligand>
        <name>Zn(2+)</name>
        <dbReference type="ChEBI" id="CHEBI:29105"/>
        <label>2</label>
    </ligand>
</feature>
<dbReference type="InterPro" id="IPR032466">
    <property type="entry name" value="Metal_Hydrolase"/>
</dbReference>